<proteinExistence type="predicted"/>
<evidence type="ECO:0000313" key="4">
    <source>
        <dbReference type="EMBL" id="TNB48727.1"/>
    </source>
</evidence>
<dbReference type="Gene3D" id="3.40.50.720">
    <property type="entry name" value="NAD(P)-binding Rossmann-like Domain"/>
    <property type="match status" value="1"/>
</dbReference>
<dbReference type="CDD" id="cd08946">
    <property type="entry name" value="SDR_e"/>
    <property type="match status" value="1"/>
</dbReference>
<evidence type="ECO:0000313" key="5">
    <source>
        <dbReference type="Proteomes" id="UP000307874"/>
    </source>
</evidence>
<feature type="domain" description="NAD-dependent epimerase/dehydratase" evidence="3">
    <location>
        <begin position="14"/>
        <end position="226"/>
    </location>
</feature>
<dbReference type="Proteomes" id="UP000307874">
    <property type="component" value="Unassembled WGS sequence"/>
</dbReference>
<protein>
    <submittedName>
        <fullName evidence="4">NAD(P)-dependent oxidoreductase</fullName>
    </submittedName>
</protein>
<accession>A0A5C4JTY3</accession>
<comment type="caution">
    <text evidence="4">The sequence shown here is derived from an EMBL/GenBank/DDBJ whole genome shotgun (WGS) entry which is preliminary data.</text>
</comment>
<gene>
    <name evidence="4" type="ORF">FF124_06265</name>
</gene>
<evidence type="ECO:0000256" key="1">
    <source>
        <dbReference type="ARBA" id="ARBA00022857"/>
    </source>
</evidence>
<reference evidence="4 5" key="1">
    <citation type="submission" date="2019-05" db="EMBL/GenBank/DDBJ databases">
        <authorList>
            <person name="Lee S.D."/>
        </authorList>
    </citation>
    <scope>NUCLEOTIDE SEQUENCE [LARGE SCALE GENOMIC DNA]</scope>
    <source>
        <strain evidence="4 5">GH2-6</strain>
    </source>
</reference>
<keyword evidence="1" id="KW-0521">NADP</keyword>
<dbReference type="PANTHER" id="PTHR43103:SF3">
    <property type="entry name" value="ADP-L-GLYCERO-D-MANNO-HEPTOSE-6-EPIMERASE"/>
    <property type="match status" value="1"/>
</dbReference>
<dbReference type="RefSeq" id="WP_138747631.1">
    <property type="nucleotide sequence ID" value="NZ_VCLB01000003.1"/>
</dbReference>
<evidence type="ECO:0000256" key="2">
    <source>
        <dbReference type="ARBA" id="ARBA00023277"/>
    </source>
</evidence>
<organism evidence="4 5">
    <name type="scientific">Martelella lutilitoris</name>
    <dbReference type="NCBI Taxonomy" id="2583532"/>
    <lineage>
        <taxon>Bacteria</taxon>
        <taxon>Pseudomonadati</taxon>
        <taxon>Pseudomonadota</taxon>
        <taxon>Alphaproteobacteria</taxon>
        <taxon>Hyphomicrobiales</taxon>
        <taxon>Aurantimonadaceae</taxon>
        <taxon>Martelella</taxon>
    </lineage>
</organism>
<sequence length="304" mass="32276">MSDTDNTQRTPLKVLVTGGTGFLGQALTKALAARGDQVTVLDLKLPAEMARIPGVTYVEGNITEPDSVEGTIARFGTEAILHLAALVIPACRANPALGAQVNVVGHINIMQAALKAGISRIVYASSLAARPRGPLASPVNLYGAFKHCCEEISKVYFLDHGLGSVGLRPHVVYGPGRTSGETAAITLAMRAAARGEPYEIPFSGKMCFQHIDEVAEIFLRSLDRPAPAPIVSDLTTAIGSSEDVAEAIRTVVPEARITIADRPRPMPDALDNAPLRDFLGDWNAVSLQEGTRRTIEAFRATADS</sequence>
<keyword evidence="5" id="KW-1185">Reference proteome</keyword>
<dbReference type="SUPFAM" id="SSF51735">
    <property type="entry name" value="NAD(P)-binding Rossmann-fold domains"/>
    <property type="match status" value="1"/>
</dbReference>
<dbReference type="Pfam" id="PF01370">
    <property type="entry name" value="Epimerase"/>
    <property type="match status" value="1"/>
</dbReference>
<dbReference type="OrthoDB" id="9801785at2"/>
<dbReference type="AlphaFoldDB" id="A0A5C4JTY3"/>
<keyword evidence="2" id="KW-0119">Carbohydrate metabolism</keyword>
<dbReference type="InterPro" id="IPR001509">
    <property type="entry name" value="Epimerase_deHydtase"/>
</dbReference>
<dbReference type="InterPro" id="IPR036291">
    <property type="entry name" value="NAD(P)-bd_dom_sf"/>
</dbReference>
<name>A0A5C4JTY3_9HYPH</name>
<dbReference type="EMBL" id="VCLB01000003">
    <property type="protein sequence ID" value="TNB48727.1"/>
    <property type="molecule type" value="Genomic_DNA"/>
</dbReference>
<reference evidence="4 5" key="2">
    <citation type="submission" date="2019-06" db="EMBL/GenBank/DDBJ databases">
        <title>Martelella lutilitoris sp. nov., isolated from a tidal mudflat.</title>
        <authorList>
            <person name="Kim Y.-J."/>
        </authorList>
    </citation>
    <scope>NUCLEOTIDE SEQUENCE [LARGE SCALE GENOMIC DNA]</scope>
    <source>
        <strain evidence="4 5">GH2-6</strain>
    </source>
</reference>
<dbReference type="PANTHER" id="PTHR43103">
    <property type="entry name" value="NUCLEOSIDE-DIPHOSPHATE-SUGAR EPIMERASE"/>
    <property type="match status" value="1"/>
</dbReference>
<evidence type="ECO:0000259" key="3">
    <source>
        <dbReference type="Pfam" id="PF01370"/>
    </source>
</evidence>